<dbReference type="GO" id="GO:0000166">
    <property type="term" value="F:nucleotide binding"/>
    <property type="evidence" value="ECO:0007669"/>
    <property type="project" value="UniProtKB-KW"/>
</dbReference>
<dbReference type="InterPro" id="IPR007094">
    <property type="entry name" value="RNA-dir_pol_PSvirus"/>
</dbReference>
<protein>
    <recommendedName>
        <fullName evidence="4">RNA-directed RNA polymerase</fullName>
        <ecNumber evidence="4">2.7.7.48</ecNumber>
    </recommendedName>
</protein>
<sequence length="425" mass="47517">MSHLDTAMSYSGALRRRYVEAARSLADDGLSGFNDYYLRGFLKAEKNRVPSKMAKPRLIFPRSPRFNLELASRLKPFEHWLWGRLNGKVIGVGDGSRLVAKGLNPRQRANLIRRKFAAMPDCVCFEIDGAAFEAHVGPHQLDQEELLYAAAFPGDRRLRWLLGCQKVLLGAVAGAKFSRPGARASGDFNTGMGNSLIFLAEVVSALRELGVAFDVLVDGDNALLFVSRWSLPVVVGNFARLVQESSGHEVKLEKPTSVLEEIRFGGSAPVWCGEKVGWSMVRDWNRVLSGAFSSHIHLREPKFARRWMNGVARCELSIARGVPVLQSWALAAMQALSGAKLARADFYRDYFALGAWIATEDTAVLVEDAARQSFERAFGVTPEEQVVMERGFDFSGLDKPWDFRWPKRFDHWLEEGGVHDSWNLV</sequence>
<organism evidence="6">
    <name type="scientific">Riboviria sp</name>
    <dbReference type="NCBI Taxonomy" id="2585031"/>
    <lineage>
        <taxon>Viruses</taxon>
        <taxon>Riboviria</taxon>
    </lineage>
</organism>
<evidence type="ECO:0000256" key="3">
    <source>
        <dbReference type="ARBA" id="ARBA00022953"/>
    </source>
</evidence>
<evidence type="ECO:0000256" key="2">
    <source>
        <dbReference type="ARBA" id="ARBA00022695"/>
    </source>
</evidence>
<dbReference type="Pfam" id="PF00998">
    <property type="entry name" value="RdRP_3"/>
    <property type="match status" value="1"/>
</dbReference>
<reference evidence="6" key="1">
    <citation type="submission" date="2019-05" db="EMBL/GenBank/DDBJ databases">
        <title>Metatranscriptomic reconstruction reveals RNA viruses with the potential to shape carbon cycling in soil.</title>
        <authorList>
            <person name="Starr E.P."/>
            <person name="Nuccio E."/>
            <person name="Pett-Ridge J."/>
            <person name="Banfield J.F."/>
            <person name="Firestone M.K."/>
        </authorList>
    </citation>
    <scope>NUCLEOTIDE SEQUENCE</scope>
    <source>
        <strain evidence="6">H2_Bulk_35_scaffold_522</strain>
    </source>
</reference>
<proteinExistence type="predicted"/>
<keyword evidence="1 4" id="KW-0808">Transferase</keyword>
<name>A0A514D7I2_9VIRU</name>
<keyword evidence="4" id="KW-0547">Nucleotide-binding</keyword>
<dbReference type="InterPro" id="IPR002166">
    <property type="entry name" value="RNA_pol_HCV"/>
</dbReference>
<dbReference type="PROSITE" id="PS50507">
    <property type="entry name" value="RDRP_SSRNA_POS"/>
    <property type="match status" value="1"/>
</dbReference>
<gene>
    <name evidence="6" type="ORF">H2Bulk35522_000001</name>
</gene>
<dbReference type="GO" id="GO:0003723">
    <property type="term" value="F:RNA binding"/>
    <property type="evidence" value="ECO:0007669"/>
    <property type="project" value="InterPro"/>
</dbReference>
<dbReference type="EMBL" id="MN034877">
    <property type="protein sequence ID" value="QDH89533.1"/>
    <property type="molecule type" value="Genomic_DNA"/>
</dbReference>
<comment type="catalytic activity">
    <reaction evidence="4">
        <text>RNA(n) + a ribonucleoside 5'-triphosphate = RNA(n+1) + diphosphate</text>
        <dbReference type="Rhea" id="RHEA:21248"/>
        <dbReference type="Rhea" id="RHEA-COMP:14527"/>
        <dbReference type="Rhea" id="RHEA-COMP:17342"/>
        <dbReference type="ChEBI" id="CHEBI:33019"/>
        <dbReference type="ChEBI" id="CHEBI:61557"/>
        <dbReference type="ChEBI" id="CHEBI:140395"/>
        <dbReference type="EC" id="2.7.7.48"/>
    </reaction>
</comment>
<keyword evidence="3 4" id="KW-0693">Viral RNA replication</keyword>
<dbReference type="CDD" id="cd23179">
    <property type="entry name" value="ps_ssRNAv_Tolivirales_RdRp"/>
    <property type="match status" value="1"/>
</dbReference>
<evidence type="ECO:0000256" key="4">
    <source>
        <dbReference type="RuleBase" id="RU363062"/>
    </source>
</evidence>
<keyword evidence="2 4" id="KW-0548">Nucleotidyltransferase</keyword>
<evidence type="ECO:0000256" key="1">
    <source>
        <dbReference type="ARBA" id="ARBA00022679"/>
    </source>
</evidence>
<keyword evidence="4 6" id="KW-0696">RNA-directed RNA polymerase</keyword>
<evidence type="ECO:0000313" key="6">
    <source>
        <dbReference type="EMBL" id="QDH89533.1"/>
    </source>
</evidence>
<dbReference type="GO" id="GO:0003968">
    <property type="term" value="F:RNA-directed RNA polymerase activity"/>
    <property type="evidence" value="ECO:0007669"/>
    <property type="project" value="UniProtKB-KW"/>
</dbReference>
<evidence type="ECO:0000259" key="5">
    <source>
        <dbReference type="PROSITE" id="PS50507"/>
    </source>
</evidence>
<dbReference type="SUPFAM" id="SSF56672">
    <property type="entry name" value="DNA/RNA polymerases"/>
    <property type="match status" value="1"/>
</dbReference>
<accession>A0A514D7I2</accession>
<dbReference type="InterPro" id="IPR043502">
    <property type="entry name" value="DNA/RNA_pol_sf"/>
</dbReference>
<feature type="domain" description="RdRp catalytic" evidence="5">
    <location>
        <begin position="122"/>
        <end position="234"/>
    </location>
</feature>
<dbReference type="EC" id="2.7.7.48" evidence="4"/>
<dbReference type="GO" id="GO:0039694">
    <property type="term" value="P:viral RNA genome replication"/>
    <property type="evidence" value="ECO:0007669"/>
    <property type="project" value="InterPro"/>
</dbReference>